<gene>
    <name evidence="4" type="ORF">QBC42DRAFT_266092</name>
</gene>
<evidence type="ECO:0000259" key="3">
    <source>
        <dbReference type="Pfam" id="PF26616"/>
    </source>
</evidence>
<evidence type="ECO:0000313" key="4">
    <source>
        <dbReference type="EMBL" id="KAK4463319.1"/>
    </source>
</evidence>
<evidence type="ECO:0000313" key="5">
    <source>
        <dbReference type="Proteomes" id="UP001321749"/>
    </source>
</evidence>
<evidence type="ECO:0000256" key="1">
    <source>
        <dbReference type="SAM" id="MobiDB-lite"/>
    </source>
</evidence>
<feature type="region of interest" description="Disordered" evidence="1">
    <location>
        <begin position="315"/>
        <end position="339"/>
    </location>
</feature>
<feature type="region of interest" description="Disordered" evidence="1">
    <location>
        <begin position="358"/>
        <end position="392"/>
    </location>
</feature>
<dbReference type="EMBL" id="MU864961">
    <property type="protein sequence ID" value="KAK4463319.1"/>
    <property type="molecule type" value="Genomic_DNA"/>
</dbReference>
<reference evidence="4" key="2">
    <citation type="submission" date="2023-06" db="EMBL/GenBank/DDBJ databases">
        <authorList>
            <consortium name="Lawrence Berkeley National Laboratory"/>
            <person name="Mondo S.J."/>
            <person name="Hensen N."/>
            <person name="Bonometti L."/>
            <person name="Westerberg I."/>
            <person name="Brannstrom I.O."/>
            <person name="Guillou S."/>
            <person name="Cros-Aarteil S."/>
            <person name="Calhoun S."/>
            <person name="Haridas S."/>
            <person name="Kuo A."/>
            <person name="Pangilinan J."/>
            <person name="Riley R."/>
            <person name="Labutti K."/>
            <person name="Andreopoulos B."/>
            <person name="Lipzen A."/>
            <person name="Chen C."/>
            <person name="Yanf M."/>
            <person name="Daum C."/>
            <person name="Ng V."/>
            <person name="Clum A."/>
            <person name="Steindorff A."/>
            <person name="Ohm R."/>
            <person name="Martin F."/>
            <person name="Silar P."/>
            <person name="Natvig D."/>
            <person name="Lalanne C."/>
            <person name="Gautier V."/>
            <person name="Ament-Velasquez S.L."/>
            <person name="Kruys A."/>
            <person name="Hutchinson M.I."/>
            <person name="Powell A.J."/>
            <person name="Barry K."/>
            <person name="Miller A.N."/>
            <person name="Grigoriev I.V."/>
            <person name="Debuchy R."/>
            <person name="Gladieux P."/>
            <person name="Thoren M.H."/>
            <person name="Johannesson H."/>
        </authorList>
    </citation>
    <scope>NUCLEOTIDE SEQUENCE</scope>
    <source>
        <strain evidence="4">PSN324</strain>
    </source>
</reference>
<dbReference type="AlphaFoldDB" id="A0AAV9HTD3"/>
<proteinExistence type="predicted"/>
<keyword evidence="2" id="KW-1133">Transmembrane helix</keyword>
<dbReference type="Proteomes" id="UP001321749">
    <property type="component" value="Unassembled WGS sequence"/>
</dbReference>
<keyword evidence="5" id="KW-1185">Reference proteome</keyword>
<accession>A0AAV9HTD3</accession>
<dbReference type="InterPro" id="IPR058257">
    <property type="entry name" value="CorA-like_dom"/>
</dbReference>
<feature type="domain" description="CorA-like transporter" evidence="3">
    <location>
        <begin position="19"/>
        <end position="290"/>
    </location>
</feature>
<sequence>MSTPSSGTMLDPWDSLRAACNDADLWPENSMESQSFRQTTRSYQQQLDAESTRLFNTNRNTSFVELVESFDGPFRTTRCSTLDDLRVRLQINRKDPRCRYVFFSARHSKAPMYCSKEMFDLVMTFHQAMPPLVDLVLGFGKPQSQQEFHYASFRSENYIGVSQGQRRSIPQLGRSGREIRHCFNLWSPEKSEASGTLTWPLRQAAAYHAFDVESGQSLWINFKANSVLKARIVEATTSCDSFYAESLSRLSGSFSATLTTHLILFEWCSENWRWYNKSLEEKLRDILDKVNNAPVEQVESILKYDAKILVQTLRDDPPELTPKPPTTRQNSISSWQPSNTVRRMSRALTGLTTNTVQSAEHRSLSAPVPLSPLIGPPRDSPTKTAGGIQGEQDQDPFEVLQDFSIERLQCLNGIGADLHTSRLVMNLNADIMKEILTHYQSLWDDGEFPHDIKDGCKYSFLEFIRRTTSMVRSLEMEIARIGTLMLLLNDGRELFDKFLQLRHIEQSKLFTANAHQSAQYMQKLTIEMHESTKNMENIAAKTEKETASMHIITLVTLVFLPGTFVAVRFGLPLLPLLFEVLTCRQTLFGSGLYQWDQEDPVGSVPVWKGNLFKLFAKICFPLMAGTIIIWLVLAYGVPWLKSTRRREVPPDEENVIGVGDCGGK</sequence>
<comment type="caution">
    <text evidence="4">The sequence shown here is derived from an EMBL/GenBank/DDBJ whole genome shotgun (WGS) entry which is preliminary data.</text>
</comment>
<organism evidence="4 5">
    <name type="scientific">Cladorrhinum samala</name>
    <dbReference type="NCBI Taxonomy" id="585594"/>
    <lineage>
        <taxon>Eukaryota</taxon>
        <taxon>Fungi</taxon>
        <taxon>Dikarya</taxon>
        <taxon>Ascomycota</taxon>
        <taxon>Pezizomycotina</taxon>
        <taxon>Sordariomycetes</taxon>
        <taxon>Sordariomycetidae</taxon>
        <taxon>Sordariales</taxon>
        <taxon>Podosporaceae</taxon>
        <taxon>Cladorrhinum</taxon>
    </lineage>
</organism>
<keyword evidence="2" id="KW-0812">Transmembrane</keyword>
<keyword evidence="2" id="KW-0472">Membrane</keyword>
<protein>
    <recommendedName>
        <fullName evidence="3">CorA-like transporter domain-containing protein</fullName>
    </recommendedName>
</protein>
<reference evidence="4" key="1">
    <citation type="journal article" date="2023" name="Mol. Phylogenet. Evol.">
        <title>Genome-scale phylogeny and comparative genomics of the fungal order Sordariales.</title>
        <authorList>
            <person name="Hensen N."/>
            <person name="Bonometti L."/>
            <person name="Westerberg I."/>
            <person name="Brannstrom I.O."/>
            <person name="Guillou S."/>
            <person name="Cros-Aarteil S."/>
            <person name="Calhoun S."/>
            <person name="Haridas S."/>
            <person name="Kuo A."/>
            <person name="Mondo S."/>
            <person name="Pangilinan J."/>
            <person name="Riley R."/>
            <person name="LaButti K."/>
            <person name="Andreopoulos B."/>
            <person name="Lipzen A."/>
            <person name="Chen C."/>
            <person name="Yan M."/>
            <person name="Daum C."/>
            <person name="Ng V."/>
            <person name="Clum A."/>
            <person name="Steindorff A."/>
            <person name="Ohm R.A."/>
            <person name="Martin F."/>
            <person name="Silar P."/>
            <person name="Natvig D.O."/>
            <person name="Lalanne C."/>
            <person name="Gautier V."/>
            <person name="Ament-Velasquez S.L."/>
            <person name="Kruys A."/>
            <person name="Hutchinson M.I."/>
            <person name="Powell A.J."/>
            <person name="Barry K."/>
            <person name="Miller A.N."/>
            <person name="Grigoriev I.V."/>
            <person name="Debuchy R."/>
            <person name="Gladieux P."/>
            <person name="Hiltunen Thoren M."/>
            <person name="Johannesson H."/>
        </authorList>
    </citation>
    <scope>NUCLEOTIDE SEQUENCE</scope>
    <source>
        <strain evidence="4">PSN324</strain>
    </source>
</reference>
<dbReference type="Pfam" id="PF26616">
    <property type="entry name" value="CorA-like"/>
    <property type="match status" value="1"/>
</dbReference>
<name>A0AAV9HTD3_9PEZI</name>
<evidence type="ECO:0000256" key="2">
    <source>
        <dbReference type="SAM" id="Phobius"/>
    </source>
</evidence>
<feature type="transmembrane region" description="Helical" evidence="2">
    <location>
        <begin position="614"/>
        <end position="637"/>
    </location>
</feature>
<feature type="compositionally biased region" description="Polar residues" evidence="1">
    <location>
        <begin position="326"/>
        <end position="339"/>
    </location>
</feature>